<dbReference type="STRING" id="880070.Cycma_4119"/>
<organism evidence="1 2">
    <name type="scientific">Cyclobacterium marinum (strain ATCC 25205 / DSM 745 / LMG 13164 / NCIMB 1802)</name>
    <name type="common">Flectobacillus marinus</name>
    <dbReference type="NCBI Taxonomy" id="880070"/>
    <lineage>
        <taxon>Bacteria</taxon>
        <taxon>Pseudomonadati</taxon>
        <taxon>Bacteroidota</taxon>
        <taxon>Cytophagia</taxon>
        <taxon>Cytophagales</taxon>
        <taxon>Cyclobacteriaceae</taxon>
        <taxon>Cyclobacterium</taxon>
    </lineage>
</organism>
<accession>G0J843</accession>
<proteinExistence type="predicted"/>
<dbReference type="AlphaFoldDB" id="G0J843"/>
<name>G0J843_CYCMS</name>
<reference evidence="2" key="1">
    <citation type="submission" date="2011-07" db="EMBL/GenBank/DDBJ databases">
        <title>The complete genome of Cyclobacterium marinum DSM 745.</title>
        <authorList>
            <person name="Lucas S."/>
            <person name="Han J."/>
            <person name="Lapidus A."/>
            <person name="Bruce D."/>
            <person name="Goodwin L."/>
            <person name="Pitluck S."/>
            <person name="Peters L."/>
            <person name="Kyrpides N."/>
            <person name="Mavromatis K."/>
            <person name="Ivanova N."/>
            <person name="Ovchinnikova G."/>
            <person name="Chertkov O."/>
            <person name="Detter J.C."/>
            <person name="Tapia R."/>
            <person name="Han C."/>
            <person name="Land M."/>
            <person name="Hauser L."/>
            <person name="Markowitz V."/>
            <person name="Cheng J.-F."/>
            <person name="Hugenholtz P."/>
            <person name="Woyke T."/>
            <person name="Wu D."/>
            <person name="Tindall B."/>
            <person name="Schuetze A."/>
            <person name="Brambilla E."/>
            <person name="Klenk H.-P."/>
            <person name="Eisen J.A."/>
        </authorList>
    </citation>
    <scope>NUCLEOTIDE SEQUENCE [LARGE SCALE GENOMIC DNA]</scope>
    <source>
        <strain evidence="2">ATCC 25205 / DSM 745 / LMG 13164 / NCIMB 1802</strain>
    </source>
</reference>
<dbReference type="KEGG" id="cmr:Cycma_4119"/>
<evidence type="ECO:0000313" key="2">
    <source>
        <dbReference type="Proteomes" id="UP000001635"/>
    </source>
</evidence>
<dbReference type="Proteomes" id="UP000001635">
    <property type="component" value="Chromosome"/>
</dbReference>
<sequence>MKRSLSILFVVMFMLQSTSELWIMASFYAQRDFIIENLCENRFEPMTICGGVCFLDKQLVENEKEEQKLPNFNEKEVQFYCSELNSIAVKQNFTIPIIYPNIGYTSAANIGYIHAIFHPPKA</sequence>
<dbReference type="OrthoDB" id="980645at2"/>
<evidence type="ECO:0000313" key="1">
    <source>
        <dbReference type="EMBL" id="AEL27823.1"/>
    </source>
</evidence>
<dbReference type="HOGENOM" id="CLU_132570_0_0_10"/>
<protein>
    <submittedName>
        <fullName evidence="1">Uncharacterized protein</fullName>
    </submittedName>
</protein>
<dbReference type="eggNOG" id="ENOG5033074">
    <property type="taxonomic scope" value="Bacteria"/>
</dbReference>
<gene>
    <name evidence="1" type="ordered locus">Cycma_4119</name>
</gene>
<dbReference type="EMBL" id="CP002955">
    <property type="protein sequence ID" value="AEL27823.1"/>
    <property type="molecule type" value="Genomic_DNA"/>
</dbReference>
<dbReference type="RefSeq" id="WP_014022107.1">
    <property type="nucleotide sequence ID" value="NC_015914.1"/>
</dbReference>
<keyword evidence="2" id="KW-1185">Reference proteome</keyword>